<evidence type="ECO:0000313" key="2">
    <source>
        <dbReference type="EMBL" id="CAK7275602.1"/>
    </source>
</evidence>
<comment type="caution">
    <text evidence="2">The sequence shown here is derived from an EMBL/GenBank/DDBJ whole genome shotgun (WGS) entry which is preliminary data.</text>
</comment>
<name>A0ABP0E5A5_9PEZI</name>
<proteinExistence type="predicted"/>
<sequence>MVHHPAGEDYGEYKQLLLTISSRLEGVRLRQVPGSFAPRPANHTSPADPDAMDLRAGRTVTA</sequence>
<gene>
    <name evidence="2" type="ORF">SEPCBS119000_006756</name>
</gene>
<keyword evidence="3" id="KW-1185">Reference proteome</keyword>
<dbReference type="Proteomes" id="UP001642502">
    <property type="component" value="Unassembled WGS sequence"/>
</dbReference>
<accession>A0ABP0E5A5</accession>
<dbReference type="EMBL" id="CAWUON010000300">
    <property type="protein sequence ID" value="CAK7275602.1"/>
    <property type="molecule type" value="Genomic_DNA"/>
</dbReference>
<evidence type="ECO:0000256" key="1">
    <source>
        <dbReference type="SAM" id="MobiDB-lite"/>
    </source>
</evidence>
<evidence type="ECO:0000313" key="3">
    <source>
        <dbReference type="Proteomes" id="UP001642502"/>
    </source>
</evidence>
<protein>
    <submittedName>
        <fullName evidence="2">Uncharacterized protein</fullName>
    </submittedName>
</protein>
<organism evidence="2 3">
    <name type="scientific">Sporothrix epigloea</name>
    <dbReference type="NCBI Taxonomy" id="1892477"/>
    <lineage>
        <taxon>Eukaryota</taxon>
        <taxon>Fungi</taxon>
        <taxon>Dikarya</taxon>
        <taxon>Ascomycota</taxon>
        <taxon>Pezizomycotina</taxon>
        <taxon>Sordariomycetes</taxon>
        <taxon>Sordariomycetidae</taxon>
        <taxon>Ophiostomatales</taxon>
        <taxon>Ophiostomataceae</taxon>
        <taxon>Sporothrix</taxon>
    </lineage>
</organism>
<feature type="region of interest" description="Disordered" evidence="1">
    <location>
        <begin position="33"/>
        <end position="62"/>
    </location>
</feature>
<reference evidence="2 3" key="1">
    <citation type="submission" date="2024-01" db="EMBL/GenBank/DDBJ databases">
        <authorList>
            <person name="Allen C."/>
            <person name="Tagirdzhanova G."/>
        </authorList>
    </citation>
    <scope>NUCLEOTIDE SEQUENCE [LARGE SCALE GENOMIC DNA]</scope>
    <source>
        <strain evidence="2 3">CBS 119000</strain>
    </source>
</reference>